<dbReference type="PANTHER" id="PTHR33175:SF5">
    <property type="entry name" value="INTEGRATION HOST FACTOR SUBUNIT BETA"/>
    <property type="match status" value="1"/>
</dbReference>
<dbReference type="PROSITE" id="PS00045">
    <property type="entry name" value="HISTONE_LIKE"/>
    <property type="match status" value="1"/>
</dbReference>
<dbReference type="NCBIfam" id="NF001222">
    <property type="entry name" value="PRK00199.1"/>
    <property type="match status" value="1"/>
</dbReference>
<dbReference type="GO" id="GO:0003677">
    <property type="term" value="F:DNA binding"/>
    <property type="evidence" value="ECO:0007669"/>
    <property type="project" value="UniProtKB-KW"/>
</dbReference>
<name>A0A1M7T076_9SPHN</name>
<dbReference type="STRING" id="198312.SAMN02745193_02684"/>
<organism evidence="5 6">
    <name type="scientific">Erythrobacter sanguineus</name>
    <dbReference type="NCBI Taxonomy" id="198312"/>
    <lineage>
        <taxon>Bacteria</taxon>
        <taxon>Pseudomonadati</taxon>
        <taxon>Pseudomonadota</taxon>
        <taxon>Alphaproteobacteria</taxon>
        <taxon>Sphingomonadales</taxon>
        <taxon>Erythrobacteraceae</taxon>
        <taxon>Erythrobacter/Porphyrobacter group</taxon>
        <taxon>Erythrobacter</taxon>
    </lineage>
</organism>
<evidence type="ECO:0000313" key="6">
    <source>
        <dbReference type="Proteomes" id="UP000184391"/>
    </source>
</evidence>
<keyword evidence="2" id="KW-0238">DNA-binding</keyword>
<dbReference type="RefSeq" id="WP_072675523.1">
    <property type="nucleotide sequence ID" value="NZ_FRDF01000017.1"/>
</dbReference>
<protein>
    <submittedName>
        <fullName evidence="5">Integration host factor subunit beta</fullName>
    </submittedName>
</protein>
<dbReference type="InterPro" id="IPR020816">
    <property type="entry name" value="Histone-like_DNA-bd_CS"/>
</dbReference>
<dbReference type="InterPro" id="IPR010992">
    <property type="entry name" value="IHF-like_DNA-bd_dom_sf"/>
</dbReference>
<dbReference type="AlphaFoldDB" id="A0A1M7T076"/>
<dbReference type="InterPro" id="IPR000119">
    <property type="entry name" value="Hist_DNA-bd"/>
</dbReference>
<dbReference type="SMART" id="SM00411">
    <property type="entry name" value="BHL"/>
    <property type="match status" value="1"/>
</dbReference>
<dbReference type="Gene3D" id="4.10.520.10">
    <property type="entry name" value="IHF-like DNA-binding proteins"/>
    <property type="match status" value="1"/>
</dbReference>
<dbReference type="EMBL" id="FRDF01000017">
    <property type="protein sequence ID" value="SHN64126.1"/>
    <property type="molecule type" value="Genomic_DNA"/>
</dbReference>
<evidence type="ECO:0000256" key="4">
    <source>
        <dbReference type="SAM" id="MobiDB-lite"/>
    </source>
</evidence>
<reference evidence="6" key="1">
    <citation type="submission" date="2016-12" db="EMBL/GenBank/DDBJ databases">
        <authorList>
            <person name="Varghese N."/>
            <person name="Submissions S."/>
        </authorList>
    </citation>
    <scope>NUCLEOTIDE SEQUENCE [LARGE SCALE GENOMIC DNA]</scope>
    <source>
        <strain evidence="6">DSM 11032</strain>
    </source>
</reference>
<dbReference type="OrthoDB" id="9804203at2"/>
<dbReference type="SUPFAM" id="SSF47729">
    <property type="entry name" value="IHF-like DNA-binding proteins"/>
    <property type="match status" value="1"/>
</dbReference>
<dbReference type="PANTHER" id="PTHR33175">
    <property type="entry name" value="DNA-BINDING PROTEIN HU"/>
    <property type="match status" value="1"/>
</dbReference>
<feature type="region of interest" description="Disordered" evidence="4">
    <location>
        <begin position="53"/>
        <end position="74"/>
    </location>
</feature>
<dbReference type="CDD" id="cd13836">
    <property type="entry name" value="IHF_B"/>
    <property type="match status" value="1"/>
</dbReference>
<evidence type="ECO:0000256" key="2">
    <source>
        <dbReference type="ARBA" id="ARBA00023125"/>
    </source>
</evidence>
<accession>A0A1M7T076</accession>
<evidence type="ECO:0000256" key="1">
    <source>
        <dbReference type="ARBA" id="ARBA00010529"/>
    </source>
</evidence>
<evidence type="ECO:0000313" key="5">
    <source>
        <dbReference type="EMBL" id="SHN64126.1"/>
    </source>
</evidence>
<dbReference type="PRINTS" id="PR01727">
    <property type="entry name" value="DNABINDINGHU"/>
</dbReference>
<dbReference type="GO" id="GO:0005829">
    <property type="term" value="C:cytosol"/>
    <property type="evidence" value="ECO:0007669"/>
    <property type="project" value="TreeGrafter"/>
</dbReference>
<sequence length="93" mass="10728">MIRSELLQELHKDNPELRAEEVEQVVDIFFDEIAQRLAESGRVELRGFGAFSTREREARSGRNPRTGETVDVPAKRVPYFKAGKEIRERLNEG</sequence>
<gene>
    <name evidence="5" type="ORF">SAMN02745193_02684</name>
</gene>
<evidence type="ECO:0000256" key="3">
    <source>
        <dbReference type="RuleBase" id="RU003939"/>
    </source>
</evidence>
<keyword evidence="6" id="KW-1185">Reference proteome</keyword>
<dbReference type="GO" id="GO:0030527">
    <property type="term" value="F:structural constituent of chromatin"/>
    <property type="evidence" value="ECO:0007669"/>
    <property type="project" value="InterPro"/>
</dbReference>
<dbReference type="Pfam" id="PF00216">
    <property type="entry name" value="Bac_DNA_binding"/>
    <property type="match status" value="1"/>
</dbReference>
<dbReference type="Proteomes" id="UP000184391">
    <property type="component" value="Unassembled WGS sequence"/>
</dbReference>
<comment type="similarity">
    <text evidence="1 3">Belongs to the bacterial histone-like protein family.</text>
</comment>
<proteinExistence type="inferred from homology"/>